<dbReference type="Pfam" id="PF22073">
    <property type="entry name" value="Cep192_D4"/>
    <property type="match status" value="1"/>
</dbReference>
<dbReference type="EMBL" id="MCFG01000092">
    <property type="protein sequence ID" value="ORX82562.1"/>
    <property type="molecule type" value="Genomic_DNA"/>
</dbReference>
<keyword evidence="3" id="KW-0963">Cytoplasm</keyword>
<gene>
    <name evidence="9" type="ORF">BCR32DRAFT_292578</name>
</gene>
<protein>
    <recommendedName>
        <fullName evidence="11">MSP domain-containing protein</fullName>
    </recommendedName>
</protein>
<dbReference type="InterPro" id="IPR033305">
    <property type="entry name" value="Hydin-like"/>
</dbReference>
<dbReference type="GO" id="GO:1904158">
    <property type="term" value="P:axonemal central apparatus assembly"/>
    <property type="evidence" value="ECO:0007669"/>
    <property type="project" value="TreeGrafter"/>
</dbReference>
<evidence type="ECO:0000256" key="4">
    <source>
        <dbReference type="ARBA" id="ARBA00023069"/>
    </source>
</evidence>
<feature type="domain" description="HYDIN/VesB/CFA65-like Ig-like" evidence="8">
    <location>
        <begin position="3168"/>
        <end position="3254"/>
    </location>
</feature>
<dbReference type="OrthoDB" id="5538672at2759"/>
<evidence type="ECO:0000256" key="5">
    <source>
        <dbReference type="ARBA" id="ARBA00023273"/>
    </source>
</evidence>
<evidence type="ECO:0000259" key="8">
    <source>
        <dbReference type="Pfam" id="PF22544"/>
    </source>
</evidence>
<evidence type="ECO:0000259" key="7">
    <source>
        <dbReference type="Pfam" id="PF22073"/>
    </source>
</evidence>
<keyword evidence="4" id="KW-0969">Cilium</keyword>
<evidence type="ECO:0000256" key="6">
    <source>
        <dbReference type="SAM" id="MobiDB-lite"/>
    </source>
</evidence>
<dbReference type="InterPro" id="IPR053879">
    <property type="entry name" value="HYDIN_VesB_CFA65-like_Ig"/>
</dbReference>
<accession>A0A1Y1X9Y6</accession>
<evidence type="ECO:0008006" key="11">
    <source>
        <dbReference type="Google" id="ProtNLM"/>
    </source>
</evidence>
<organism evidence="9 10">
    <name type="scientific">Anaeromyces robustus</name>
    <dbReference type="NCBI Taxonomy" id="1754192"/>
    <lineage>
        <taxon>Eukaryota</taxon>
        <taxon>Fungi</taxon>
        <taxon>Fungi incertae sedis</taxon>
        <taxon>Chytridiomycota</taxon>
        <taxon>Chytridiomycota incertae sedis</taxon>
        <taxon>Neocallimastigomycetes</taxon>
        <taxon>Neocallimastigales</taxon>
        <taxon>Neocallimastigaceae</taxon>
        <taxon>Anaeromyces</taxon>
    </lineage>
</organism>
<comment type="subcellular location">
    <subcellularLocation>
        <location evidence="1">Cell projection</location>
        <location evidence="1">Cilium</location>
    </subcellularLocation>
    <subcellularLocation>
        <location evidence="2">Cytoplasm</location>
    </subcellularLocation>
</comment>
<keyword evidence="10" id="KW-1185">Reference proteome</keyword>
<dbReference type="InterPro" id="IPR013783">
    <property type="entry name" value="Ig-like_fold"/>
</dbReference>
<feature type="compositionally biased region" description="Basic and acidic residues" evidence="6">
    <location>
        <begin position="3753"/>
        <end position="3767"/>
    </location>
</feature>
<evidence type="ECO:0000256" key="3">
    <source>
        <dbReference type="ARBA" id="ARBA00022490"/>
    </source>
</evidence>
<dbReference type="Gene3D" id="2.60.40.10">
    <property type="entry name" value="Immunoglobulins"/>
    <property type="match status" value="11"/>
</dbReference>
<feature type="domain" description="HYDIN/VesB/CFA65-like Ig-like" evidence="8">
    <location>
        <begin position="2669"/>
        <end position="2754"/>
    </location>
</feature>
<dbReference type="InterPro" id="IPR054090">
    <property type="entry name" value="Cep192_Spd-2-like_dom"/>
</dbReference>
<dbReference type="Proteomes" id="UP000193944">
    <property type="component" value="Unassembled WGS sequence"/>
</dbReference>
<dbReference type="PANTHER" id="PTHR23053">
    <property type="entry name" value="DLEC1 DELETED IN LUNG AND ESOPHAGEAL CANCER 1"/>
    <property type="match status" value="1"/>
</dbReference>
<comment type="caution">
    <text evidence="9">The sequence shown here is derived from an EMBL/GenBank/DDBJ whole genome shotgun (WGS) entry which is preliminary data.</text>
</comment>
<evidence type="ECO:0000256" key="1">
    <source>
        <dbReference type="ARBA" id="ARBA00004138"/>
    </source>
</evidence>
<dbReference type="Pfam" id="PF22544">
    <property type="entry name" value="HYDIN_VesB_CFA65-like_Ig"/>
    <property type="match status" value="2"/>
</dbReference>
<dbReference type="GO" id="GO:0005930">
    <property type="term" value="C:axoneme"/>
    <property type="evidence" value="ECO:0007669"/>
    <property type="project" value="TreeGrafter"/>
</dbReference>
<evidence type="ECO:0000256" key="2">
    <source>
        <dbReference type="ARBA" id="ARBA00004496"/>
    </source>
</evidence>
<feature type="region of interest" description="Disordered" evidence="6">
    <location>
        <begin position="3746"/>
        <end position="3777"/>
    </location>
</feature>
<name>A0A1Y1X9Y6_9FUNG</name>
<dbReference type="GO" id="GO:0003341">
    <property type="term" value="P:cilium movement"/>
    <property type="evidence" value="ECO:0007669"/>
    <property type="project" value="TreeGrafter"/>
</dbReference>
<dbReference type="PANTHER" id="PTHR23053:SF0">
    <property type="entry name" value="HYDROCEPHALUS-INDUCING PROTEIN HOMOLOG"/>
    <property type="match status" value="1"/>
</dbReference>
<sequence length="3977" mass="462989">MIPTKYQIIQRIRKDIKFLLDDYNVLYSFLYDDIWKNIVDNLLNKESFIRFYILKNLLYIPYFEKYLNSNSKYVIKLINIIENIIVSDEVMINRCYASIIIGKFLPIINDLNNSEKLIERIFKKLLFQFKSIYPNNLDQEILNDLDYFSNQQLVSRNEMNIKLMVYSLRSIGVFINTPPCLNDNFMQYFDLLLELILNTSSNKYLQIEALNIINNYYPRTNRGRLRIEHRFRKKINELSKKYELDIYQNISKKKDFLQRINSNNINNNNKSQNKIDNDDIRDLNDREDSNIIGGSMSEDIDNTNRILDDRNINEKLDKILFEKLNKFWSVWYPIVPDKILLRIPYNQVNEGYIFYRMKYLLEKTKIEGLETIDIYKNKGKQMQKDNVIKILKSNIKFPYPEKENYELIERKNFIKNISIIDTSIPPSINNIKKYVNEINDIPFSSIVESPYTSTLSFNLKYPILLLNKYPLTRNLFLHNSSRIKDNYFRIQVYPPEYFEVKPSFGLIPKNDYLLIKVWFKPQPYISNIKPEIFGYLKVRSLNGYSMERISLHAINYPSVKLSTNEINIGYCPEGYNRDFLFHVTNLTSTNIPISLLLENDSSTNKFIFPFLSDELQPYEKKMFKGKFLPTKRDVGKKLENTIFVMTGVGELLKIKICGFCDESIKIYKNVLNFGPTDIYSSEITKTLIIENIDKYNRIPVLLEATTNEIIINDNNDIILNPLEIKKVKIKFKSYYSGERSETIYVTCPFTNVKIINVTAFSGPALIFPVYKEIYLPTVKVNEVTTLDVPLINLTSKQTNCILYMPNQNNPFSLSIKTKKQLLEYKDYEDKNYKGIKIKFKGKETAIISIIFNSNLGGFFKIPLNLKVDKNNSIKLNNYFIFGSSYDDKLFKLKQSFFSRYLLFYKEKFNTLILNKNELIDKNKLKITDKLNYFKNHSNIFEIKTDKVTLNYNEYYKTNNIKHINLFNKTNLLQKYYLIISSPFIISGPVEGIIEANTMIDIPVTINVELIEDNFIVDKEFTIFGVLTIFDESEFHDPQSIKLECTINDIISVGIRNNISGILYPLYHNISKLSRTFMLRNKSPYNIRCNIYIKKTDSKLEKIISRNSYISKRILEEMKVTKEKCSQFTQNIKTLVLKPFQTADIEITYSLLNIRRLNVGFFIEYFISLTDGINIDPNDLKRIQNAEFSRIYVLKGYNKPKNITVSDNYIDFGCIPDNKVVTKSIRYVNENHDKYCLLSYVSYPFSLKDNYLKILEPNEPTDIHIKYLYRKLGPQYQSIICNSEAKSFNCLPIFGNIGICRMNINIFQPQMSYNIEKNHYIIESNSIDFGFLPFENKIIKTFYIKNNGTIDYIIEDINIVRYKNDNNSYECIIKEDNPNDNILYWEKNIDLNFKNRNLDKYEYDMDERIKKYKVKEQLTIKNFDELFIEGKSNENKSSPIEKLERPSIYPIILKPNQKINVQLLISPVEIGNFCSDIQISSCWETMETQYHKYKLIGSIQPIIKFKMTNYDFGIIPFQSRKSIKIEIKNEGSEKLHWYLKLDRTYYSVINNDNIEILENFEDDEIEEEIEEEILSNNKNILIKNDIEELSNLHPFTFFPSKGRLKPGYTQDVVIYFNPSLPNYRYRTILNIYTENMGFSSLELCGISSSSNLQCSDTTINFPANRIGKTSIKYFVLKNYSLMNLKFYIEVNNNVFSLNIDQGIIGVGEERTIKVEFTPKEIKKYKGKLRISSYIEDSELSKYTYINLTGIGGNPELTVDKDVIDFGITFLGYSNNAVINIHNHGEPDVYLRLKCNHPKINVDPECEDENGNIVAYANSITPIKFVYVPNIIETLNIHAFLIVVDDDKENIILKLNATVGIPKFCIYPESLYESLNFGTCLINKSSKKKFTIKNEGNTILKYNIKLNINQIKYAINNFENDNEIEINDDFKNVFYIGNSSGHLKINEEKSIIVIFKPKDLYEYKYDLIFSLSYKEFSIPLVGIGGKYDISIDIPSNIIDLGTCKINQTFVYVLPITNKSNMSVNYHVRPEPADGDYSIYEKEIHLLEMQNKITSKENYYNSIIKDRPNSSYKIPEKQETIEQRPETAPSYTEENKILKRSYFEKEKKWVYDLKSIGLEIVNPDGYCDQLKNTDIVIQYTPVLPMPINSKIRVYYGNEFKDITIVGKAANSILSLYDENHNVIFNSSQNSSKEVPTYNIGVISINTSSTTTFYLVNEGKFGIDFFIQPITINEYLITPQSGFVHIGESIPISIKFMPKTESVFKTNLKIFWENQLINVLIVGRGNVGQLNIYYPNINDRESQQLDFNMIPTNTSCEKNFFILNRGVVTIPLMIELVNNDFSICLPEKQKDFLEEKSFIDTTKKLNKNCIYNWKTYIKEYLLPGKYLEILVRYWARKTSLSTDIIKIKSVNYYKEIPVKGKGGSISIQHKGDLEFGDIANNYTFKKKVTIVNEGTIPCTINFEWMTLGHQIIQKSGSSHVILKDNYSNHDPRSPWARNMVIQEKEKNNEDPEWTAKDYWRMIKCIILYTDKKSEEEINNSKKNIKLQHNSINSDSVEKLHADDTSMVNSFALKYLRVQFSTQVKRRNLFYKLISQKNITSQSFIKQESYLKVNPPQIQLGAYGSKEIEVEINISTDDTFLGTLICRPDIPNSYSHEISLTAVTKSICIVCNDTSIINFFKQPIGHEETIKRTFTNVGEKNISFTILHDCPFLKVSPESGMLRVNQSVTIEFTFKPLNLSFLSTIVYFQPNCSNPVRLRMCGGGGYPKPSLMRIKKFDFGNCMIGKSIKGYLPIVNEGTAILHLSKFVLTNNLNFFKTEKWPKNEISIYPNQKYNLELMFYPKEENPPSGKLIIGTQYDSWEIELVGCGKESVIIFSKQELQFENCIIGNSYEQKVILKNIGDVNYPLSLISDENDKNDIKCSPENLVIKPYMEKEISVIYTPTIIENGLIHLKVESPYSVNLIPISINSGTVKLEFNMTELDYGIFEKNTRPCKILKIKNEGTLKTSFIIIEQDLKSLVRLSAAKGFIHPGAVTDIKVSLINNEIGKIETKLLIYTDLLSDEYRINITGVCEESIVNPEEFKIIEMGTNPTNTQVIRPLVIRNYGKFPLTYKINYSYPIKLSKKMGVVNGEDEHIVNVIWIPNGSYDLRSNLNMETNIGNFGILIRGKSSYPEISLSKLYIDYGVRAVSLTHTVSVELSNNGIVPLKWTAYQSRTNSIFVISKDSGSLDVKEKTVLDISFKPTTNTKYSSGFIIECKGRSYKELNVVGIGGLVNIELTPNEFNLGQCPCFNSKEYYFTIFNTSDLPLDLKFEYEAMENAIIILPESINLKIKEKKSCKIMILPKAEGNFKTTLSIITITKIFKYPVSGCGYRMKMSDTVKDIVFKGKTILENYLHPWEKLSKIDDYDFWFNLISKGIKNDYNIIMTMIKLIEYKKFRNMSKISTTKNSIDFSKESIFDYTYRRKSENSITGLNSDRSIYSRNRRRSSFIPSRRISRSSFSSVRTNESLLNNSIISQKLEDNINKSENLNKMKVLSFSSHNLKPKEKEKSITFKNAIIKLNKNKIPLKSNKEELGNEDDISSVLTTYNYDEYMVKTFDGRMVYNRNGPLINNFFKQFNNNNNNNNNDNNNNNNKDTKIKSILKKSSVIKPEYKNEGNNDEIENNLLVKMKQDDINNDLYIEIENEREKNVKKRHFEFSKMKMINENDEIEENIKTNNIEYPKRYNDNNNYIEYTNNNTTENDNNNIFDKENNSIIDNKNNDTDIDNENKNPIENENNDTIIGNEDHEYNREDLLKFLNSNNENNNNNGNNDYNNNDNYEYDKEKELSNEEYMLQQERSKHDQELLTKIESYQDLLNIANISAIEIVDLIEHNINVRPIIQNIMYNIHQNITLYTDKDIKKLEEMFIVIKLFKSKPTVVINNKYDKIIDKIINVPYPNTKVQCLKELLKHIEPNVELDISPVITRPHPFLFKRVTYEDNIKKE</sequence>
<keyword evidence="5" id="KW-0966">Cell projection</keyword>
<evidence type="ECO:0000313" key="10">
    <source>
        <dbReference type="Proteomes" id="UP000193944"/>
    </source>
</evidence>
<feature type="domain" description="Cep192/Spd-2-like" evidence="7">
    <location>
        <begin position="1650"/>
        <end position="1751"/>
    </location>
</feature>
<proteinExistence type="predicted"/>
<reference evidence="9 10" key="2">
    <citation type="submission" date="2016-08" db="EMBL/GenBank/DDBJ databases">
        <title>Pervasive Adenine N6-methylation of Active Genes in Fungi.</title>
        <authorList>
            <consortium name="DOE Joint Genome Institute"/>
            <person name="Mondo S.J."/>
            <person name="Dannebaum R.O."/>
            <person name="Kuo R.C."/>
            <person name="Labutti K."/>
            <person name="Haridas S."/>
            <person name="Kuo A."/>
            <person name="Salamov A."/>
            <person name="Ahrendt S.R."/>
            <person name="Lipzen A."/>
            <person name="Sullivan W."/>
            <person name="Andreopoulos W.B."/>
            <person name="Clum A."/>
            <person name="Lindquist E."/>
            <person name="Daum C."/>
            <person name="Ramamoorthy G.K."/>
            <person name="Gryganskyi A."/>
            <person name="Culley D."/>
            <person name="Magnuson J.K."/>
            <person name="James T.Y."/>
            <person name="O'Malley M.A."/>
            <person name="Stajich J.E."/>
            <person name="Spatafora J.W."/>
            <person name="Visel A."/>
            <person name="Grigoriev I.V."/>
        </authorList>
    </citation>
    <scope>NUCLEOTIDE SEQUENCE [LARGE SCALE GENOMIC DNA]</scope>
    <source>
        <strain evidence="9 10">S4</strain>
    </source>
</reference>
<feature type="region of interest" description="Disordered" evidence="6">
    <location>
        <begin position="3793"/>
        <end position="3812"/>
    </location>
</feature>
<reference evidence="9 10" key="1">
    <citation type="submission" date="2016-08" db="EMBL/GenBank/DDBJ databases">
        <title>A Parts List for Fungal Cellulosomes Revealed by Comparative Genomics.</title>
        <authorList>
            <consortium name="DOE Joint Genome Institute"/>
            <person name="Haitjema C.H."/>
            <person name="Gilmore S.P."/>
            <person name="Henske J.K."/>
            <person name="Solomon K.V."/>
            <person name="De Groot R."/>
            <person name="Kuo A."/>
            <person name="Mondo S.J."/>
            <person name="Salamov A.A."/>
            <person name="Labutti K."/>
            <person name="Zhao Z."/>
            <person name="Chiniquy J."/>
            <person name="Barry K."/>
            <person name="Brewer H.M."/>
            <person name="Purvine S.O."/>
            <person name="Wright A.T."/>
            <person name="Boxma B."/>
            <person name="Van Alen T."/>
            <person name="Hackstein J.H."/>
            <person name="Baker S.E."/>
            <person name="Grigoriev I.V."/>
            <person name="O'Malley M.A."/>
        </authorList>
    </citation>
    <scope>NUCLEOTIDE SEQUENCE [LARGE SCALE GENOMIC DNA]</scope>
    <source>
        <strain evidence="9 10">S4</strain>
    </source>
</reference>
<evidence type="ECO:0000313" key="9">
    <source>
        <dbReference type="EMBL" id="ORX82562.1"/>
    </source>
</evidence>